<dbReference type="CDD" id="cd14042">
    <property type="entry name" value="PK_GC-A_B"/>
    <property type="match status" value="1"/>
</dbReference>
<keyword evidence="13 15" id="KW-0141">cGMP biosynthesis</keyword>
<reference evidence="20" key="1">
    <citation type="submission" date="2019-04" db="EMBL/GenBank/DDBJ databases">
        <title>Sex-biased crustacean hyperglycemic hormones and their putative receptor regulating the expression of insulin-like androgenic gland hormone gene in the Pacific white shrimp Litopenaeus vannamei.</title>
        <authorList>
            <person name="Guo Q."/>
            <person name="Li S."/>
            <person name="Lv X."/>
            <person name="Xiang J."/>
            <person name="Sagi A."/>
            <person name="Li F."/>
        </authorList>
    </citation>
    <scope>NUCLEOTIDE SEQUENCE</scope>
</reference>
<evidence type="ECO:0000256" key="2">
    <source>
        <dbReference type="ARBA" id="ARBA00004479"/>
    </source>
</evidence>
<keyword evidence="6" id="KW-0547">Nucleotide-binding</keyword>
<proteinExistence type="evidence at transcript level"/>
<dbReference type="Pfam" id="PF01094">
    <property type="entry name" value="ANF_receptor"/>
    <property type="match status" value="1"/>
</dbReference>
<evidence type="ECO:0000256" key="5">
    <source>
        <dbReference type="ARBA" id="ARBA00022729"/>
    </source>
</evidence>
<feature type="region of interest" description="Disordered" evidence="16">
    <location>
        <begin position="1246"/>
        <end position="1284"/>
    </location>
</feature>
<evidence type="ECO:0000256" key="12">
    <source>
        <dbReference type="ARBA" id="ARBA00023239"/>
    </source>
</evidence>
<dbReference type="InterPro" id="IPR000719">
    <property type="entry name" value="Prot_kinase_dom"/>
</dbReference>
<feature type="region of interest" description="Disordered" evidence="16">
    <location>
        <begin position="1349"/>
        <end position="1400"/>
    </location>
</feature>
<evidence type="ECO:0000256" key="6">
    <source>
        <dbReference type="ARBA" id="ARBA00022741"/>
    </source>
</evidence>
<keyword evidence="9" id="KW-0472">Membrane</keyword>
<evidence type="ECO:0000256" key="9">
    <source>
        <dbReference type="ARBA" id="ARBA00023136"/>
    </source>
</evidence>
<evidence type="ECO:0000256" key="15">
    <source>
        <dbReference type="RuleBase" id="RU003431"/>
    </source>
</evidence>
<keyword evidence="7" id="KW-1133">Transmembrane helix</keyword>
<feature type="signal peptide" evidence="17">
    <location>
        <begin position="1"/>
        <end position="22"/>
    </location>
</feature>
<evidence type="ECO:0000256" key="3">
    <source>
        <dbReference type="ARBA" id="ARBA00012202"/>
    </source>
</evidence>
<dbReference type="GO" id="GO:0035556">
    <property type="term" value="P:intracellular signal transduction"/>
    <property type="evidence" value="ECO:0007669"/>
    <property type="project" value="InterPro"/>
</dbReference>
<feature type="compositionally biased region" description="Low complexity" evidence="16">
    <location>
        <begin position="1210"/>
        <end position="1232"/>
    </location>
</feature>
<dbReference type="PROSITE" id="PS50011">
    <property type="entry name" value="PROTEIN_KINASE_DOM"/>
    <property type="match status" value="1"/>
</dbReference>
<feature type="region of interest" description="Disordered" evidence="16">
    <location>
        <begin position="1439"/>
        <end position="1474"/>
    </location>
</feature>
<dbReference type="Gene3D" id="3.30.70.1230">
    <property type="entry name" value="Nucleotide cyclase"/>
    <property type="match status" value="1"/>
</dbReference>
<dbReference type="GO" id="GO:0001653">
    <property type="term" value="F:peptide receptor activity"/>
    <property type="evidence" value="ECO:0007669"/>
    <property type="project" value="TreeGrafter"/>
</dbReference>
<dbReference type="InterPro" id="IPR029787">
    <property type="entry name" value="Nucleotide_cyclase"/>
</dbReference>
<dbReference type="PANTHER" id="PTHR11920:SF504">
    <property type="entry name" value="GUANYLATE CYCLASE"/>
    <property type="match status" value="1"/>
</dbReference>
<dbReference type="SUPFAM" id="SSF56112">
    <property type="entry name" value="Protein kinase-like (PK-like)"/>
    <property type="match status" value="1"/>
</dbReference>
<dbReference type="Pfam" id="PF00211">
    <property type="entry name" value="Guanylate_cyc"/>
    <property type="match status" value="1"/>
</dbReference>
<evidence type="ECO:0000256" key="8">
    <source>
        <dbReference type="ARBA" id="ARBA00023134"/>
    </source>
</evidence>
<dbReference type="Gene3D" id="3.40.50.2300">
    <property type="match status" value="2"/>
</dbReference>
<comment type="similarity">
    <text evidence="14">Belongs to the adenylyl cyclase class-4/guanylyl cyclase family.</text>
</comment>
<keyword evidence="11" id="KW-0325">Glycoprotein</keyword>
<dbReference type="GO" id="GO:0007168">
    <property type="term" value="P:receptor guanylyl cyclase signaling pathway"/>
    <property type="evidence" value="ECO:0007669"/>
    <property type="project" value="TreeGrafter"/>
</dbReference>
<feature type="domain" description="Protein kinase" evidence="18">
    <location>
        <begin position="662"/>
        <end position="936"/>
    </location>
</feature>
<dbReference type="InterPro" id="IPR028082">
    <property type="entry name" value="Peripla_BP_I"/>
</dbReference>
<dbReference type="InterPro" id="IPR001054">
    <property type="entry name" value="A/G_cyclase"/>
</dbReference>
<dbReference type="GO" id="GO:0004672">
    <property type="term" value="F:protein kinase activity"/>
    <property type="evidence" value="ECO:0007669"/>
    <property type="project" value="InterPro"/>
</dbReference>
<dbReference type="InterPro" id="IPR001245">
    <property type="entry name" value="Ser-Thr/Tyr_kinase_cat_dom"/>
</dbReference>
<dbReference type="Pfam" id="PF07714">
    <property type="entry name" value="PK_Tyr_Ser-Thr"/>
    <property type="match status" value="1"/>
</dbReference>
<gene>
    <name evidence="20" type="primary">GC</name>
</gene>
<dbReference type="PROSITE" id="PS00452">
    <property type="entry name" value="GUANYLATE_CYCLASE_1"/>
    <property type="match status" value="1"/>
</dbReference>
<dbReference type="OrthoDB" id="5984008at2759"/>
<feature type="chain" id="PRO_5025054035" description="Guanylate cyclase" evidence="17">
    <location>
        <begin position="23"/>
        <end position="1516"/>
    </location>
</feature>
<dbReference type="CDD" id="cd07302">
    <property type="entry name" value="CHD"/>
    <property type="match status" value="1"/>
</dbReference>
<dbReference type="InterPro" id="IPR018297">
    <property type="entry name" value="A/G_cyclase_CS"/>
</dbReference>
<evidence type="ECO:0000256" key="14">
    <source>
        <dbReference type="RuleBase" id="RU000405"/>
    </source>
</evidence>
<accession>A0A646SXK8</accession>
<evidence type="ECO:0000256" key="7">
    <source>
        <dbReference type="ARBA" id="ARBA00022989"/>
    </source>
</evidence>
<protein>
    <recommendedName>
        <fullName evidence="3 15">Guanylate cyclase</fullName>
        <ecNumber evidence="3 15">4.6.1.2</ecNumber>
    </recommendedName>
</protein>
<evidence type="ECO:0000259" key="19">
    <source>
        <dbReference type="PROSITE" id="PS50125"/>
    </source>
</evidence>
<feature type="region of interest" description="Disordered" evidence="16">
    <location>
        <begin position="1297"/>
        <end position="1316"/>
    </location>
</feature>
<dbReference type="PANTHER" id="PTHR11920">
    <property type="entry name" value="GUANYLYL CYCLASE"/>
    <property type="match status" value="1"/>
</dbReference>
<feature type="domain" description="Guanylate cyclase" evidence="19">
    <location>
        <begin position="1004"/>
        <end position="1134"/>
    </location>
</feature>
<name>A0A646SXK8_PENVA</name>
<feature type="compositionally biased region" description="Basic and acidic residues" evidence="16">
    <location>
        <begin position="1439"/>
        <end position="1456"/>
    </location>
</feature>
<dbReference type="FunFam" id="1.10.510.10:FF:000420">
    <property type="entry name" value="Guanylate cyclase"/>
    <property type="match status" value="1"/>
</dbReference>
<dbReference type="GO" id="GO:0004016">
    <property type="term" value="F:adenylate cyclase activity"/>
    <property type="evidence" value="ECO:0007669"/>
    <property type="project" value="TreeGrafter"/>
</dbReference>
<organism evidence="20">
    <name type="scientific">Penaeus vannamei</name>
    <name type="common">Whiteleg shrimp</name>
    <name type="synonym">Litopenaeus vannamei</name>
    <dbReference type="NCBI Taxonomy" id="6689"/>
    <lineage>
        <taxon>Eukaryota</taxon>
        <taxon>Metazoa</taxon>
        <taxon>Ecdysozoa</taxon>
        <taxon>Arthropoda</taxon>
        <taxon>Crustacea</taxon>
        <taxon>Multicrustacea</taxon>
        <taxon>Malacostraca</taxon>
        <taxon>Eumalacostraca</taxon>
        <taxon>Eucarida</taxon>
        <taxon>Decapoda</taxon>
        <taxon>Dendrobranchiata</taxon>
        <taxon>Penaeoidea</taxon>
        <taxon>Penaeidae</taxon>
        <taxon>Penaeus</taxon>
    </lineage>
</organism>
<dbReference type="SUPFAM" id="SSF55073">
    <property type="entry name" value="Nucleotide cyclase"/>
    <property type="match status" value="1"/>
</dbReference>
<evidence type="ECO:0000256" key="17">
    <source>
        <dbReference type="SAM" id="SignalP"/>
    </source>
</evidence>
<comment type="subcellular location">
    <subcellularLocation>
        <location evidence="2">Membrane</location>
        <topology evidence="2">Single-pass type I membrane protein</topology>
    </subcellularLocation>
</comment>
<keyword evidence="8" id="KW-0342">GTP-binding</keyword>
<evidence type="ECO:0000313" key="20">
    <source>
        <dbReference type="EMBL" id="QEE04601.1"/>
    </source>
</evidence>
<comment type="catalytic activity">
    <reaction evidence="1 15">
        <text>GTP = 3',5'-cyclic GMP + diphosphate</text>
        <dbReference type="Rhea" id="RHEA:13665"/>
        <dbReference type="ChEBI" id="CHEBI:33019"/>
        <dbReference type="ChEBI" id="CHEBI:37565"/>
        <dbReference type="ChEBI" id="CHEBI:57746"/>
        <dbReference type="EC" id="4.6.1.2"/>
    </reaction>
</comment>
<keyword evidence="5 17" id="KW-0732">Signal</keyword>
<dbReference type="InterPro" id="IPR050401">
    <property type="entry name" value="Cyclic_nucleotide_synthase"/>
</dbReference>
<keyword evidence="4" id="KW-0812">Transmembrane</keyword>
<dbReference type="SMART" id="SM00044">
    <property type="entry name" value="CYCc"/>
    <property type="match status" value="1"/>
</dbReference>
<dbReference type="Gene3D" id="1.10.510.10">
    <property type="entry name" value="Transferase(Phosphotransferase) domain 1"/>
    <property type="match status" value="1"/>
</dbReference>
<evidence type="ECO:0000256" key="1">
    <source>
        <dbReference type="ARBA" id="ARBA00001436"/>
    </source>
</evidence>
<keyword evidence="12 14" id="KW-0456">Lyase</keyword>
<evidence type="ECO:0000256" key="16">
    <source>
        <dbReference type="SAM" id="MobiDB-lite"/>
    </source>
</evidence>
<feature type="compositionally biased region" description="Polar residues" evidence="16">
    <location>
        <begin position="1297"/>
        <end position="1312"/>
    </location>
</feature>
<dbReference type="EMBL" id="MK732903">
    <property type="protein sequence ID" value="QEE04601.1"/>
    <property type="molecule type" value="mRNA"/>
</dbReference>
<feature type="region of interest" description="Disordered" evidence="16">
    <location>
        <begin position="1187"/>
        <end position="1232"/>
    </location>
</feature>
<dbReference type="GO" id="GO:0005525">
    <property type="term" value="F:GTP binding"/>
    <property type="evidence" value="ECO:0007669"/>
    <property type="project" value="UniProtKB-KW"/>
</dbReference>
<dbReference type="GO" id="GO:0004383">
    <property type="term" value="F:guanylate cyclase activity"/>
    <property type="evidence" value="ECO:0007669"/>
    <property type="project" value="UniProtKB-EC"/>
</dbReference>
<dbReference type="GO" id="GO:0005886">
    <property type="term" value="C:plasma membrane"/>
    <property type="evidence" value="ECO:0007669"/>
    <property type="project" value="TreeGrafter"/>
</dbReference>
<dbReference type="PROSITE" id="PS50125">
    <property type="entry name" value="GUANYLATE_CYCLASE_2"/>
    <property type="match status" value="1"/>
</dbReference>
<evidence type="ECO:0000256" key="13">
    <source>
        <dbReference type="ARBA" id="ARBA00023293"/>
    </source>
</evidence>
<evidence type="ECO:0000256" key="11">
    <source>
        <dbReference type="ARBA" id="ARBA00023180"/>
    </source>
</evidence>
<evidence type="ECO:0000256" key="10">
    <source>
        <dbReference type="ARBA" id="ARBA00023170"/>
    </source>
</evidence>
<sequence>MSRSLAVLTCPVLVLAVLLCEAREMSRGASGRRPQHLRENELRSQEQGVLWSHEYSLNDGPSPLASSSFAALNSHARAARHRRTQPRGFDAFHTAPLPSSSNSPFAFSFNTTSREDYSLEEKCSHEQFRDTVKRQKDYIDNYLTQSYNDSRENITIGFLSSFTYNKLALGALPLAVEDVNNDHNLLPGKRLVFEVADVGNSNLEALAALSIRRMTTMRDKGHLVFIGPDDNCANEALVAAAWNLPMITYKCADKRVSNKTKYYTFARTMPPSTKIVKALVSLLKVYSWRQFVLLTEHTRNYQQIKEAVKSFADHHKMNITRELSVPYDYTTSGYHTIQGFVRGTIRSTRIYVLVASYEVQWDFVLALREEAGDHLAEYAIVTIDDDKYNGGSETQVVRVPGKDKEMLNMSKETADRLYHGFRAVVKITPAFPTNKKYREFEKKVLNRIKQYPFCVPYNPGIFPFIEVPISAAHLYDAVMMYAKVLHETLANPYADPANGTHILSLIKNRSFPSIQGFKLHMDENADAEGSYSLLAIRQLSSDHTPPMGWHKVGHFHFHDHRTGSHDMDNLPTLVMNDTILWLGAGPPLDAPKCGFASEKCGTDWSSLLGGGVVLMLVMVAALFLCRHYRYEQRLACLLWKIDMREVTILNDPAKVPSHAPVNNNTNLLWGGVDGQLEVPRVSYCKMGVYKNNIVAVKPVKKRNVDLTRSIRKELQQMREVRHENLLPFIGASVDTGAVCVLTAYCTRGSLEDVLANDDFLLDNMFVASLVADLIKGMMFLHDSEIVSHGNLRSSNCLIDSRWVLMVADFGLHEFKASPEVVIEPRKRLWTAPELLRRGASLPRGTQKGDAFSFGIILYEVMGRKGPWGDYMDKFTVQDILSKLRECCEPPLRPPLDTLKAPEYVHRCLRECWVEEPDERPDFKLIQMRLKEMQAGLKLNIVDNMLAMMEKYAYNLEGKVQERTKQLMEEKKKTEILLLRMLPKSVAESLKRGEKVHPESYDNVTIYFSDIVGFTSLSATSTPLQMVDMLNDLYTCFDAIIGDYDVYKVETIGDAYMVVSGLPICNGDRHAGEIASMALKLLDAARTFTIRHRPSDTLKLRIGIHSGPCVAGVVGLTMPRYCLFGDTVNTASRMESTGEQLRIHISNANKLMLDKIGGYLVEKRGLTYVKGKGQMMTWWLVGVQRPDERDPDALGDSQATPTRTPVDESHPSTAHTPTSSAQPSSLAQSAAVSSASPSGHCLVGYGIPPPAAAPSPSRHDTLASPGATRGLASGSPGFAHAGLTNSSSFTHDIEVTHNQPLNQRPELTNSPSFTRDIEVGHNPAITQKTEARNSPSFTHDVEVTHTPALVHCSPRPRTPSHATQGSPVGPPPAPRPRDTERDPALAPDALAGGGGSRAASGISTADHRLPLFNSAGDISSVQNSLDVKPVQTPPCKAALEREARQEAAQAESRRAEDPQLATASPRPQRAPLTVDSAVVPPLTSDVIQDLRNGSAVTLHYQPAPIAPNKQGSRKNFV</sequence>
<dbReference type="InterPro" id="IPR011009">
    <property type="entry name" value="Kinase-like_dom_sf"/>
</dbReference>
<dbReference type="EC" id="4.6.1.2" evidence="3 15"/>
<keyword evidence="10" id="KW-0675">Receptor</keyword>
<dbReference type="FunFam" id="3.30.70.1230:FF:000019">
    <property type="entry name" value="Guanylate cyclase"/>
    <property type="match status" value="1"/>
</dbReference>
<dbReference type="InterPro" id="IPR001828">
    <property type="entry name" value="ANF_lig-bd_rcpt"/>
</dbReference>
<evidence type="ECO:0000256" key="4">
    <source>
        <dbReference type="ARBA" id="ARBA00022692"/>
    </source>
</evidence>
<evidence type="ECO:0000259" key="18">
    <source>
        <dbReference type="PROSITE" id="PS50011"/>
    </source>
</evidence>
<dbReference type="GO" id="GO:0005524">
    <property type="term" value="F:ATP binding"/>
    <property type="evidence" value="ECO:0007669"/>
    <property type="project" value="InterPro"/>
</dbReference>
<dbReference type="SUPFAM" id="SSF53822">
    <property type="entry name" value="Periplasmic binding protein-like I"/>
    <property type="match status" value="1"/>
</dbReference>